<dbReference type="InterPro" id="IPR036005">
    <property type="entry name" value="Creatinase/aminopeptidase-like"/>
</dbReference>
<evidence type="ECO:0000256" key="5">
    <source>
        <dbReference type="ARBA" id="ARBA00022801"/>
    </source>
</evidence>
<gene>
    <name evidence="6 9" type="primary">map</name>
    <name evidence="9" type="ORF">P9847_02685</name>
</gene>
<feature type="binding site" evidence="6">
    <location>
        <position position="95"/>
    </location>
    <ligand>
        <name>a divalent metal cation</name>
        <dbReference type="ChEBI" id="CHEBI:60240"/>
        <label>1</label>
    </ligand>
</feature>
<comment type="caution">
    <text evidence="9">The sequence shown here is derived from an EMBL/GenBank/DDBJ whole genome shotgun (WGS) entry which is preliminary data.</text>
</comment>
<feature type="binding site" evidence="6">
    <location>
        <position position="78"/>
    </location>
    <ligand>
        <name>substrate</name>
    </ligand>
</feature>
<feature type="binding site" evidence="6">
    <location>
        <position position="169"/>
    </location>
    <ligand>
        <name>a divalent metal cation</name>
        <dbReference type="ChEBI" id="CHEBI:60240"/>
        <label>2</label>
        <note>catalytic</note>
    </ligand>
</feature>
<dbReference type="PANTHER" id="PTHR43330">
    <property type="entry name" value="METHIONINE AMINOPEPTIDASE"/>
    <property type="match status" value="1"/>
</dbReference>
<dbReference type="EMBL" id="JARTLD010000006">
    <property type="protein sequence ID" value="MED5016208.1"/>
    <property type="molecule type" value="Genomic_DNA"/>
</dbReference>
<keyword evidence="3 6" id="KW-0645">Protease</keyword>
<keyword evidence="4 6" id="KW-0479">Metal-binding</keyword>
<dbReference type="CDD" id="cd01086">
    <property type="entry name" value="MetAP1"/>
    <property type="match status" value="1"/>
</dbReference>
<dbReference type="PRINTS" id="PR00599">
    <property type="entry name" value="MAPEPTIDASE"/>
</dbReference>
<dbReference type="EC" id="3.4.11.18" evidence="6 7"/>
<comment type="catalytic activity">
    <reaction evidence="6 7">
        <text>Release of N-terminal amino acids, preferentially methionine, from peptides and arylamides.</text>
        <dbReference type="EC" id="3.4.11.18"/>
    </reaction>
</comment>
<dbReference type="SUPFAM" id="SSF55920">
    <property type="entry name" value="Creatinase/aminopeptidase"/>
    <property type="match status" value="1"/>
</dbReference>
<keyword evidence="9" id="KW-0808">Transferase</keyword>
<dbReference type="NCBIfam" id="TIGR00500">
    <property type="entry name" value="met_pdase_I"/>
    <property type="match status" value="1"/>
</dbReference>
<keyword evidence="9" id="KW-0418">Kinase</keyword>
<organism evidence="9 10">
    <name type="scientific">Paenibacillus chibensis</name>
    <dbReference type="NCBI Taxonomy" id="59846"/>
    <lineage>
        <taxon>Bacteria</taxon>
        <taxon>Bacillati</taxon>
        <taxon>Bacillota</taxon>
        <taxon>Bacilli</taxon>
        <taxon>Bacillales</taxon>
        <taxon>Paenibacillaceae</taxon>
        <taxon>Paenibacillus</taxon>
    </lineage>
</organism>
<dbReference type="InterPro" id="IPR000994">
    <property type="entry name" value="Pept_M24"/>
</dbReference>
<reference evidence="9 10" key="1">
    <citation type="submission" date="2023-03" db="EMBL/GenBank/DDBJ databases">
        <title>Bacillus Genome Sequencing.</title>
        <authorList>
            <person name="Dunlap C."/>
        </authorList>
    </citation>
    <scope>NUCLEOTIDE SEQUENCE [LARGE SCALE GENOMIC DNA]</scope>
    <source>
        <strain evidence="9 10">NRS-52</strain>
    </source>
</reference>
<feature type="domain" description="Peptidase M24" evidence="8">
    <location>
        <begin position="13"/>
        <end position="241"/>
    </location>
</feature>
<evidence type="ECO:0000256" key="3">
    <source>
        <dbReference type="ARBA" id="ARBA00022670"/>
    </source>
</evidence>
<evidence type="ECO:0000313" key="9">
    <source>
        <dbReference type="EMBL" id="MED5016208.1"/>
    </source>
</evidence>
<evidence type="ECO:0000256" key="6">
    <source>
        <dbReference type="HAMAP-Rule" id="MF_01974"/>
    </source>
</evidence>
<feature type="binding site" evidence="6">
    <location>
        <position position="234"/>
    </location>
    <ligand>
        <name>a divalent metal cation</name>
        <dbReference type="ChEBI" id="CHEBI:60240"/>
        <label>2</label>
        <note>catalytic</note>
    </ligand>
</feature>
<protein>
    <recommendedName>
        <fullName evidence="6 7">Methionine aminopeptidase</fullName>
        <shortName evidence="6">MAP</shortName>
        <shortName evidence="6">MetAP</shortName>
        <ecNumber evidence="6 7">3.4.11.18</ecNumber>
    </recommendedName>
    <alternativeName>
        <fullName evidence="6">Peptidase M</fullName>
    </alternativeName>
</protein>
<comment type="similarity">
    <text evidence="6">Belongs to the peptidase M24A family. Methionine aminopeptidase type 1 subfamily.</text>
</comment>
<evidence type="ECO:0000256" key="4">
    <source>
        <dbReference type="ARBA" id="ARBA00022723"/>
    </source>
</evidence>
<keyword evidence="2 6" id="KW-0031">Aminopeptidase</keyword>
<evidence type="ECO:0000313" key="10">
    <source>
        <dbReference type="Proteomes" id="UP001343257"/>
    </source>
</evidence>
<dbReference type="Proteomes" id="UP001343257">
    <property type="component" value="Unassembled WGS sequence"/>
</dbReference>
<dbReference type="GO" id="GO:0016301">
    <property type="term" value="F:kinase activity"/>
    <property type="evidence" value="ECO:0007669"/>
    <property type="project" value="UniProtKB-KW"/>
</dbReference>
<evidence type="ECO:0000256" key="1">
    <source>
        <dbReference type="ARBA" id="ARBA00002521"/>
    </source>
</evidence>
<keyword evidence="10" id="KW-1185">Reference proteome</keyword>
<comment type="cofactor">
    <cofactor evidence="6">
        <name>Co(2+)</name>
        <dbReference type="ChEBI" id="CHEBI:48828"/>
    </cofactor>
    <cofactor evidence="6">
        <name>Zn(2+)</name>
        <dbReference type="ChEBI" id="CHEBI:29105"/>
    </cofactor>
    <cofactor evidence="6">
        <name>Mn(2+)</name>
        <dbReference type="ChEBI" id="CHEBI:29035"/>
    </cofactor>
    <cofactor evidence="6">
        <name>Fe(2+)</name>
        <dbReference type="ChEBI" id="CHEBI:29033"/>
    </cofactor>
    <text evidence="6">Binds 2 divalent metal cations per subunit. Has a high-affinity and a low affinity metal-binding site. The true nature of the physiological cofactor is under debate. The enzyme is active with cobalt, zinc, manganese or divalent iron ions. Most likely, methionine aminopeptidases function as mononuclear Fe(2+)-metalloproteases under physiological conditions, and the catalytically relevant metal-binding site has been assigned to the histidine-containing high-affinity site.</text>
</comment>
<dbReference type="InterPro" id="IPR001714">
    <property type="entry name" value="Pept_M24_MAP"/>
</dbReference>
<dbReference type="RefSeq" id="WP_328275158.1">
    <property type="nucleotide sequence ID" value="NZ_JARTLD010000006.1"/>
</dbReference>
<comment type="function">
    <text evidence="1 6">Removes the N-terminal methionine from nascent proteins. The N-terminal methionine is often cleaved when the second residue in the primary sequence is small and uncharged (Met-Ala-, Cys, Gly, Pro, Ser, Thr, or Val). Requires deformylation of the N(alpha)-formylated initiator methionine before it can be hydrolyzed.</text>
</comment>
<proteinExistence type="inferred from homology"/>
<dbReference type="Pfam" id="PF00557">
    <property type="entry name" value="Peptidase_M24"/>
    <property type="match status" value="1"/>
</dbReference>
<sequence>MEISLKSREQIGYMREAGRILSACHREIAAMIAPGVTPLAINAFVEEYLARQGATPEQKGYRGFPFATCASVNDTICHGFPNDVPLAEGDVVTIDIVVNKDGWLADSGWSYGVGRLSRPLQKLMMKTEQALYAGIDQARVGATTGDIGHAIERAARKGRYGVVRPLVGHGIGRVIHESPDVPNYGRPGEGVRLVEGMVITVEPIFTLGPTGAVLWNDDGWSIQTADGTSGVQFEHTIAVTEEGPLILTRQEPF</sequence>
<feature type="binding site" evidence="6">
    <location>
        <position position="106"/>
    </location>
    <ligand>
        <name>a divalent metal cation</name>
        <dbReference type="ChEBI" id="CHEBI:60240"/>
        <label>1</label>
    </ligand>
</feature>
<keyword evidence="5 6" id="KW-0378">Hydrolase</keyword>
<feature type="binding site" evidence="6">
    <location>
        <position position="234"/>
    </location>
    <ligand>
        <name>a divalent metal cation</name>
        <dbReference type="ChEBI" id="CHEBI:60240"/>
        <label>1</label>
    </ligand>
</feature>
<dbReference type="Gene3D" id="3.90.230.10">
    <property type="entry name" value="Creatinase/methionine aminopeptidase superfamily"/>
    <property type="match status" value="1"/>
</dbReference>
<accession>A0ABU6PMV8</accession>
<feature type="binding site" evidence="6">
    <location>
        <position position="176"/>
    </location>
    <ligand>
        <name>substrate</name>
    </ligand>
</feature>
<dbReference type="GO" id="GO:0004239">
    <property type="term" value="F:initiator methionyl aminopeptidase activity"/>
    <property type="evidence" value="ECO:0007669"/>
    <property type="project" value="UniProtKB-EC"/>
</dbReference>
<evidence type="ECO:0000259" key="8">
    <source>
        <dbReference type="Pfam" id="PF00557"/>
    </source>
</evidence>
<dbReference type="HAMAP" id="MF_01974">
    <property type="entry name" value="MetAP_1"/>
    <property type="match status" value="1"/>
</dbReference>
<comment type="subunit">
    <text evidence="6">Monomer.</text>
</comment>
<dbReference type="PANTHER" id="PTHR43330:SF17">
    <property type="entry name" value="METHIONINE AMINOPEPTIDASE"/>
    <property type="match status" value="1"/>
</dbReference>
<name>A0ABU6PMV8_9BACL</name>
<feature type="binding site" evidence="6">
    <location>
        <position position="202"/>
    </location>
    <ligand>
        <name>a divalent metal cation</name>
        <dbReference type="ChEBI" id="CHEBI:60240"/>
        <label>2</label>
        <note>catalytic</note>
    </ligand>
</feature>
<feature type="binding site" evidence="6">
    <location>
        <position position="106"/>
    </location>
    <ligand>
        <name>a divalent metal cation</name>
        <dbReference type="ChEBI" id="CHEBI:60240"/>
        <label>2</label>
        <note>catalytic</note>
    </ligand>
</feature>
<evidence type="ECO:0000256" key="7">
    <source>
        <dbReference type="RuleBase" id="RU003653"/>
    </source>
</evidence>
<evidence type="ECO:0000256" key="2">
    <source>
        <dbReference type="ARBA" id="ARBA00022438"/>
    </source>
</evidence>
<dbReference type="InterPro" id="IPR002467">
    <property type="entry name" value="Pept_M24A_MAP1"/>
</dbReference>